<dbReference type="STRING" id="1267766.WYH_01977"/>
<reference evidence="1" key="1">
    <citation type="submission" date="2015-05" db="EMBL/GenBank/DDBJ databases">
        <title>The complete genome of Altererythrobacter atlanticus strain 26DY36.</title>
        <authorList>
            <person name="Wu Y.-H."/>
            <person name="Cheng H."/>
            <person name="Wu X.-W."/>
        </authorList>
    </citation>
    <scope>NUCLEOTIDE SEQUENCE [LARGE SCALE GENOMIC DNA]</scope>
    <source>
        <strain evidence="1">26DY36</strain>
    </source>
</reference>
<name>A0A0F7KUV5_9SPHN</name>
<gene>
    <name evidence="1" type="ORF">WYH_01977</name>
</gene>
<accession>A0A0F7KUV5</accession>
<dbReference type="InterPro" id="IPR046723">
    <property type="entry name" value="DUF6615"/>
</dbReference>
<evidence type="ECO:0000313" key="2">
    <source>
        <dbReference type="Proteomes" id="UP000034392"/>
    </source>
</evidence>
<dbReference type="Proteomes" id="UP000034392">
    <property type="component" value="Chromosome"/>
</dbReference>
<evidence type="ECO:0000313" key="1">
    <source>
        <dbReference type="EMBL" id="AKH43012.1"/>
    </source>
</evidence>
<dbReference type="AlphaFoldDB" id="A0A0F7KUV5"/>
<sequence>MAIAPIFESSCDLADRLPVMIAEFLDIEQKLKRRFREDSVTDILAASLLSLPGNGVVVLTPPESKTGGDFDLLVVDPLSGDAVQFRIQAKRLTPHKHDWEIGSYTELAHPHNSGVQSQTLLRGLGKEAITTIPLYAFYNPAHVCTASGGTVSGIELASGWEIRERIKAIVKVKPKRLPYKRIGSLQPLFFPLSTILCAPATTHRASDIPTPADARQAVVDAIEARSGLAGFGQTLALPEVTVKALPRERATADGEVRHRRRPASRSEDRRDGLPAIIRSAVERRGERIITARVKRPKVLLIAD</sequence>
<protein>
    <submittedName>
        <fullName evidence="1">Uncharacterized protein</fullName>
    </submittedName>
</protein>
<dbReference type="KEGG" id="aay:WYH_01977"/>
<keyword evidence="2" id="KW-1185">Reference proteome</keyword>
<dbReference type="OrthoDB" id="7563787at2"/>
<organism evidence="1 2">
    <name type="scientific">Croceibacterium atlanticum</name>
    <dbReference type="NCBI Taxonomy" id="1267766"/>
    <lineage>
        <taxon>Bacteria</taxon>
        <taxon>Pseudomonadati</taxon>
        <taxon>Pseudomonadota</taxon>
        <taxon>Alphaproteobacteria</taxon>
        <taxon>Sphingomonadales</taxon>
        <taxon>Erythrobacteraceae</taxon>
        <taxon>Croceibacterium</taxon>
    </lineage>
</organism>
<proteinExistence type="predicted"/>
<dbReference type="RefSeq" id="WP_046903676.1">
    <property type="nucleotide sequence ID" value="NZ_CP011452.2"/>
</dbReference>
<dbReference type="Pfam" id="PF20320">
    <property type="entry name" value="DUF6615"/>
    <property type="match status" value="1"/>
</dbReference>
<dbReference type="EMBL" id="CP011452">
    <property type="protein sequence ID" value="AKH43012.1"/>
    <property type="molecule type" value="Genomic_DNA"/>
</dbReference>
<dbReference type="PATRIC" id="fig|1267766.3.peg.1999"/>